<comment type="caution">
    <text evidence="8">The sequence shown here is derived from an EMBL/GenBank/DDBJ whole genome shotgun (WGS) entry which is preliminary data.</text>
</comment>
<keyword evidence="6" id="KW-0106">Calcium</keyword>
<evidence type="ECO:0000313" key="8">
    <source>
        <dbReference type="EMBL" id="KAH3837861.1"/>
    </source>
</evidence>
<dbReference type="Proteomes" id="UP000828390">
    <property type="component" value="Unassembled WGS sequence"/>
</dbReference>
<organism evidence="8 9">
    <name type="scientific">Dreissena polymorpha</name>
    <name type="common">Zebra mussel</name>
    <name type="synonym">Mytilus polymorpha</name>
    <dbReference type="NCBI Taxonomy" id="45954"/>
    <lineage>
        <taxon>Eukaryota</taxon>
        <taxon>Metazoa</taxon>
        <taxon>Spiralia</taxon>
        <taxon>Lophotrochozoa</taxon>
        <taxon>Mollusca</taxon>
        <taxon>Bivalvia</taxon>
        <taxon>Autobranchia</taxon>
        <taxon>Heteroconchia</taxon>
        <taxon>Euheterodonta</taxon>
        <taxon>Imparidentia</taxon>
        <taxon>Neoheterodontei</taxon>
        <taxon>Myida</taxon>
        <taxon>Dreissenoidea</taxon>
        <taxon>Dreissenidae</taxon>
        <taxon>Dreissena</taxon>
    </lineage>
</organism>
<dbReference type="InterPro" id="IPR035874">
    <property type="entry name" value="IDS"/>
</dbReference>
<keyword evidence="4" id="KW-0732">Signal</keyword>
<proteinExistence type="inferred from homology"/>
<reference evidence="8" key="2">
    <citation type="submission" date="2020-11" db="EMBL/GenBank/DDBJ databases">
        <authorList>
            <person name="McCartney M.A."/>
            <person name="Auch B."/>
            <person name="Kono T."/>
            <person name="Mallez S."/>
            <person name="Becker A."/>
            <person name="Gohl D.M."/>
            <person name="Silverstein K.A.T."/>
            <person name="Koren S."/>
            <person name="Bechman K.B."/>
            <person name="Herman A."/>
            <person name="Abrahante J.E."/>
            <person name="Garbe J."/>
        </authorList>
    </citation>
    <scope>NUCLEOTIDE SEQUENCE</scope>
    <source>
        <strain evidence="8">Duluth1</strain>
        <tissue evidence="8">Whole animal</tissue>
    </source>
</reference>
<dbReference type="GO" id="GO:0004423">
    <property type="term" value="F:iduronate-2-sulfatase activity"/>
    <property type="evidence" value="ECO:0007669"/>
    <property type="project" value="InterPro"/>
</dbReference>
<evidence type="ECO:0000256" key="1">
    <source>
        <dbReference type="ARBA" id="ARBA00001913"/>
    </source>
</evidence>
<evidence type="ECO:0000256" key="6">
    <source>
        <dbReference type="ARBA" id="ARBA00022837"/>
    </source>
</evidence>
<evidence type="ECO:0000259" key="7">
    <source>
        <dbReference type="Pfam" id="PF00884"/>
    </source>
</evidence>
<evidence type="ECO:0000256" key="4">
    <source>
        <dbReference type="ARBA" id="ARBA00022729"/>
    </source>
</evidence>
<evidence type="ECO:0000256" key="2">
    <source>
        <dbReference type="ARBA" id="ARBA00008779"/>
    </source>
</evidence>
<dbReference type="InterPro" id="IPR000917">
    <property type="entry name" value="Sulfatase_N"/>
</dbReference>
<feature type="domain" description="Sulfatase N-terminal" evidence="7">
    <location>
        <begin position="20"/>
        <end position="342"/>
    </location>
</feature>
<dbReference type="AlphaFoldDB" id="A0A9D4KDY8"/>
<keyword evidence="5" id="KW-0378">Hydrolase</keyword>
<dbReference type="Gene3D" id="3.40.720.10">
    <property type="entry name" value="Alkaline Phosphatase, subunit A"/>
    <property type="match status" value="1"/>
</dbReference>
<evidence type="ECO:0000313" key="9">
    <source>
        <dbReference type="Proteomes" id="UP000828390"/>
    </source>
</evidence>
<dbReference type="PANTHER" id="PTHR45953:SF1">
    <property type="entry name" value="IDURONATE 2-SULFATASE"/>
    <property type="match status" value="1"/>
</dbReference>
<dbReference type="PANTHER" id="PTHR45953">
    <property type="entry name" value="IDURONATE 2-SULFATASE"/>
    <property type="match status" value="1"/>
</dbReference>
<dbReference type="EMBL" id="JAIWYP010000004">
    <property type="protein sequence ID" value="KAH3837861.1"/>
    <property type="molecule type" value="Genomic_DNA"/>
</dbReference>
<comment type="similarity">
    <text evidence="2">Belongs to the sulfatase family.</text>
</comment>
<keyword evidence="3" id="KW-0479">Metal-binding</keyword>
<reference evidence="8" key="1">
    <citation type="journal article" date="2019" name="bioRxiv">
        <title>The Genome of the Zebra Mussel, Dreissena polymorpha: A Resource for Invasive Species Research.</title>
        <authorList>
            <person name="McCartney M.A."/>
            <person name="Auch B."/>
            <person name="Kono T."/>
            <person name="Mallez S."/>
            <person name="Zhang Y."/>
            <person name="Obille A."/>
            <person name="Becker A."/>
            <person name="Abrahante J.E."/>
            <person name="Garbe J."/>
            <person name="Badalamenti J.P."/>
            <person name="Herman A."/>
            <person name="Mangelson H."/>
            <person name="Liachko I."/>
            <person name="Sullivan S."/>
            <person name="Sone E.D."/>
            <person name="Koren S."/>
            <person name="Silverstein K.A.T."/>
            <person name="Beckman K.B."/>
            <person name="Gohl D.M."/>
        </authorList>
    </citation>
    <scope>NUCLEOTIDE SEQUENCE</scope>
    <source>
        <strain evidence="8">Duluth1</strain>
        <tissue evidence="8">Whole animal</tissue>
    </source>
</reference>
<dbReference type="InterPro" id="IPR017850">
    <property type="entry name" value="Alkaline_phosphatase_core_sf"/>
</dbReference>
<accession>A0A9D4KDY8</accession>
<evidence type="ECO:0000256" key="5">
    <source>
        <dbReference type="ARBA" id="ARBA00022801"/>
    </source>
</evidence>
<name>A0A9D4KDY8_DREPO</name>
<dbReference type="Pfam" id="PF00884">
    <property type="entry name" value="Sulfatase"/>
    <property type="match status" value="1"/>
</dbReference>
<keyword evidence="9" id="KW-1185">Reference proteome</keyword>
<comment type="cofactor">
    <cofactor evidence="1">
        <name>Ca(2+)</name>
        <dbReference type="ChEBI" id="CHEBI:29108"/>
    </cofactor>
</comment>
<gene>
    <name evidence="8" type="ORF">DPMN_111263</name>
</gene>
<dbReference type="GO" id="GO:0046872">
    <property type="term" value="F:metal ion binding"/>
    <property type="evidence" value="ECO:0007669"/>
    <property type="project" value="UniProtKB-KW"/>
</dbReference>
<protein>
    <recommendedName>
        <fullName evidence="7">Sulfatase N-terminal domain-containing protein</fullName>
    </recommendedName>
</protein>
<dbReference type="CDD" id="cd16030">
    <property type="entry name" value="iduronate-2-sulfatase"/>
    <property type="match status" value="1"/>
</dbReference>
<sequence length="465" mass="51549">MRPQLGSYEGEDFPAPVHPKMHTPNLDALAGKSLLLKRAYVQVALCNPSRTSLLTSRRPDTTHVYTIGPYFRKVGGNFTTLPEYFKINGYASIGMGKVFHPGKSSGGDDPISWTEPYFHGVPNFETNQNSWVAVPDEQLKKEPLIDEQLADHAVKTLRKVAPKAISGEQPFFVAVGFHKPHLPFVFPKSFLDLYPNVSLPDNPYAPVNMPDIAWNVYGGLLMFHDIKSLNASGGINTTLPDSVVLDLRRAYYSALSWTDSLVGRVIAELDKLGLTNSTIISFWGDHGWQLGEHGEWCKQTNFELATHAPMMIHIPGVTDGGVSTRELTEYVDLFPTLAEAAGLPAVPKCPENSTLVDLCTEGTSLIPLVSNPDTPVKEAAFSQYERDNEAVMGYTVRTDSFRYTEWAAFQGAPVYQPNWDKLSGVELYDHTLDPEENVNHADDAKYSDIRSQLSKLLHTGYRGGF</sequence>
<dbReference type="GO" id="GO:0005737">
    <property type="term" value="C:cytoplasm"/>
    <property type="evidence" value="ECO:0007669"/>
    <property type="project" value="TreeGrafter"/>
</dbReference>
<dbReference type="SUPFAM" id="SSF53649">
    <property type="entry name" value="Alkaline phosphatase-like"/>
    <property type="match status" value="1"/>
</dbReference>
<evidence type="ECO:0000256" key="3">
    <source>
        <dbReference type="ARBA" id="ARBA00022723"/>
    </source>
</evidence>